<feature type="region of interest" description="Disordered" evidence="5">
    <location>
        <begin position="1"/>
        <end position="105"/>
    </location>
</feature>
<dbReference type="GO" id="GO:0016592">
    <property type="term" value="C:mediator complex"/>
    <property type="evidence" value="ECO:0007669"/>
    <property type="project" value="InterPro"/>
</dbReference>
<evidence type="ECO:0000256" key="1">
    <source>
        <dbReference type="ARBA" id="ARBA00004123"/>
    </source>
</evidence>
<keyword evidence="4" id="KW-0010">Activator</keyword>
<feature type="compositionally biased region" description="Low complexity" evidence="5">
    <location>
        <begin position="20"/>
        <end position="40"/>
    </location>
</feature>
<comment type="caution">
    <text evidence="6">The sequence shown here is derived from an EMBL/GenBank/DDBJ whole genome shotgun (WGS) entry which is preliminary data.</text>
</comment>
<name>A0A9P6JAT5_MORAP</name>
<keyword evidence="3 4" id="KW-0539">Nucleus</keyword>
<keyword evidence="7" id="KW-1185">Reference proteome</keyword>
<keyword evidence="4" id="KW-0805">Transcription regulation</keyword>
<evidence type="ECO:0000256" key="5">
    <source>
        <dbReference type="SAM" id="MobiDB-lite"/>
    </source>
</evidence>
<accession>A0A9P6JAT5</accession>
<evidence type="ECO:0000256" key="2">
    <source>
        <dbReference type="ARBA" id="ARBA00008186"/>
    </source>
</evidence>
<comment type="function">
    <text evidence="4">Component of the Mediator complex, a coactivator involved in the regulated transcription of nearly all RNA polymerase II-dependent genes. Mediator functions as a bridge to convey information from gene-specific regulatory proteins to the basal RNA polymerase II transcription machinery. Mediator is recruited to promoters by direct interactions with regulatory proteins and serves as a scaffold for the assembly of a functional pre-initiation complex with RNA polymerase II and the general transcription factors.</text>
</comment>
<dbReference type="GO" id="GO:0003712">
    <property type="term" value="F:transcription coregulator activity"/>
    <property type="evidence" value="ECO:0007669"/>
    <property type="project" value="InterPro"/>
</dbReference>
<dbReference type="AlphaFoldDB" id="A0A9P6JAT5"/>
<dbReference type="EMBL" id="JAAAHY010000186">
    <property type="protein sequence ID" value="KAF9966118.1"/>
    <property type="molecule type" value="Genomic_DNA"/>
</dbReference>
<dbReference type="Proteomes" id="UP000738359">
    <property type="component" value="Unassembled WGS sequence"/>
</dbReference>
<keyword evidence="4" id="KW-0804">Transcription</keyword>
<comment type="subcellular location">
    <subcellularLocation>
        <location evidence="1 4">Nucleus</location>
    </subcellularLocation>
</comment>
<evidence type="ECO:0000256" key="4">
    <source>
        <dbReference type="RuleBase" id="RU364147"/>
    </source>
</evidence>
<comment type="similarity">
    <text evidence="2 4">Belongs to the Mediator complex subunit 11 family.</text>
</comment>
<evidence type="ECO:0000256" key="3">
    <source>
        <dbReference type="ARBA" id="ARBA00023242"/>
    </source>
</evidence>
<organism evidence="6 7">
    <name type="scientific">Mortierella alpina</name>
    <name type="common">Oleaginous fungus</name>
    <name type="synonym">Mortierella renispora</name>
    <dbReference type="NCBI Taxonomy" id="64518"/>
    <lineage>
        <taxon>Eukaryota</taxon>
        <taxon>Fungi</taxon>
        <taxon>Fungi incertae sedis</taxon>
        <taxon>Mucoromycota</taxon>
        <taxon>Mortierellomycotina</taxon>
        <taxon>Mortierellomycetes</taxon>
        <taxon>Mortierellales</taxon>
        <taxon>Mortierellaceae</taxon>
        <taxon>Mortierella</taxon>
    </lineage>
</organism>
<dbReference type="Pfam" id="PF10280">
    <property type="entry name" value="Med11"/>
    <property type="match status" value="1"/>
</dbReference>
<reference evidence="6" key="1">
    <citation type="journal article" date="2020" name="Fungal Divers.">
        <title>Resolving the Mortierellaceae phylogeny through synthesis of multi-gene phylogenetics and phylogenomics.</title>
        <authorList>
            <person name="Vandepol N."/>
            <person name="Liber J."/>
            <person name="Desiro A."/>
            <person name="Na H."/>
            <person name="Kennedy M."/>
            <person name="Barry K."/>
            <person name="Grigoriev I.V."/>
            <person name="Miller A.N."/>
            <person name="O'Donnell K."/>
            <person name="Stajich J.E."/>
            <person name="Bonito G."/>
        </authorList>
    </citation>
    <scope>NUCLEOTIDE SEQUENCE</scope>
    <source>
        <strain evidence="6">CK1249</strain>
    </source>
</reference>
<evidence type="ECO:0000313" key="7">
    <source>
        <dbReference type="Proteomes" id="UP000738359"/>
    </source>
</evidence>
<proteinExistence type="inferred from homology"/>
<comment type="subunit">
    <text evidence="4">Component of the Mediator complex.</text>
</comment>
<dbReference type="GO" id="GO:0006357">
    <property type="term" value="P:regulation of transcription by RNA polymerase II"/>
    <property type="evidence" value="ECO:0007669"/>
    <property type="project" value="InterPro"/>
</dbReference>
<dbReference type="OrthoDB" id="5418434at2759"/>
<feature type="region of interest" description="Disordered" evidence="5">
    <location>
        <begin position="247"/>
        <end position="271"/>
    </location>
</feature>
<gene>
    <name evidence="4" type="primary">MED11</name>
    <name evidence="6" type="ORF">BGZ70_003248</name>
</gene>
<sequence>MEDFDSGDTDMATPQAQENSQAPSHSHSQSQSQSQPQSHATESQSAAETKSTKPKTRKLVRDGYVYQPYDTYTHSSKDTLDFDGEFVPSSKNSSNNNKDSHDHQASATRILELRGLERRIVQLLETAGQAIQILSGDPEDDENDEAGQRLLSATSLQPAERNAMVKAYADEKSQKFETLAAGYATLVNEIQSGLRRQFHYLTKAGISSSQVPFKNVVYGEEKELETWLNAVDVLKDSADRLIGNVEQELLKPQESAEGERGGGRAGPETGH</sequence>
<protein>
    <recommendedName>
        <fullName evidence="4">Mediator of RNA polymerase II transcription subunit 11</fullName>
    </recommendedName>
    <alternativeName>
        <fullName evidence="4">Mediator complex subunit 11</fullName>
    </alternativeName>
</protein>
<evidence type="ECO:0000313" key="6">
    <source>
        <dbReference type="EMBL" id="KAF9966118.1"/>
    </source>
</evidence>
<dbReference type="Gene3D" id="1.10.287.3490">
    <property type="match status" value="1"/>
</dbReference>
<dbReference type="InterPro" id="IPR019404">
    <property type="entry name" value="Mediator_Med11"/>
</dbReference>